<name>A0A835VJF9_VANPL</name>
<gene>
    <name evidence="2" type="ORF">HPP92_001199</name>
</gene>
<dbReference type="Proteomes" id="UP000639772">
    <property type="component" value="Chromosome 1"/>
</dbReference>
<feature type="region of interest" description="Disordered" evidence="1">
    <location>
        <begin position="46"/>
        <end position="118"/>
    </location>
</feature>
<evidence type="ECO:0000256" key="1">
    <source>
        <dbReference type="SAM" id="MobiDB-lite"/>
    </source>
</evidence>
<evidence type="ECO:0000313" key="3">
    <source>
        <dbReference type="Proteomes" id="UP000639772"/>
    </source>
</evidence>
<feature type="compositionally biased region" description="Polar residues" evidence="1">
    <location>
        <begin position="69"/>
        <end position="78"/>
    </location>
</feature>
<feature type="compositionally biased region" description="Polar residues" evidence="1">
    <location>
        <begin position="100"/>
        <end position="109"/>
    </location>
</feature>
<sequence>MNTREAHLASSRRRLPLFLRAELLLLDAEKPQETYGRRQIKRRHLSDPFFENEGSGSDLGEGDDENSDPAYSSSQRGTSRIRLGITSGSGSRRSVRNDSSHVPSTTPLDPSNFSSTVPSSVSPLFSIVTFPISSRLSSFCCSPVLGKPSRRRRRRLFSIAGGFLLL</sequence>
<accession>A0A835VJF9</accession>
<organism evidence="2 3">
    <name type="scientific">Vanilla planifolia</name>
    <name type="common">Vanilla</name>
    <dbReference type="NCBI Taxonomy" id="51239"/>
    <lineage>
        <taxon>Eukaryota</taxon>
        <taxon>Viridiplantae</taxon>
        <taxon>Streptophyta</taxon>
        <taxon>Embryophyta</taxon>
        <taxon>Tracheophyta</taxon>
        <taxon>Spermatophyta</taxon>
        <taxon>Magnoliopsida</taxon>
        <taxon>Liliopsida</taxon>
        <taxon>Asparagales</taxon>
        <taxon>Orchidaceae</taxon>
        <taxon>Vanilloideae</taxon>
        <taxon>Vanilleae</taxon>
        <taxon>Vanilla</taxon>
    </lineage>
</organism>
<reference evidence="2 3" key="1">
    <citation type="journal article" date="2020" name="Nat. Food">
        <title>A phased Vanilla planifolia genome enables genetic improvement of flavour and production.</title>
        <authorList>
            <person name="Hasing T."/>
            <person name="Tang H."/>
            <person name="Brym M."/>
            <person name="Khazi F."/>
            <person name="Huang T."/>
            <person name="Chambers A.H."/>
        </authorList>
    </citation>
    <scope>NUCLEOTIDE SEQUENCE [LARGE SCALE GENOMIC DNA]</scope>
    <source>
        <tissue evidence="2">Leaf</tissue>
    </source>
</reference>
<dbReference type="EMBL" id="JADCNM010000001">
    <property type="protein sequence ID" value="KAG0501127.1"/>
    <property type="molecule type" value="Genomic_DNA"/>
</dbReference>
<comment type="caution">
    <text evidence="2">The sequence shown here is derived from an EMBL/GenBank/DDBJ whole genome shotgun (WGS) entry which is preliminary data.</text>
</comment>
<dbReference type="AlphaFoldDB" id="A0A835VJF9"/>
<proteinExistence type="predicted"/>
<evidence type="ECO:0000313" key="2">
    <source>
        <dbReference type="EMBL" id="KAG0501127.1"/>
    </source>
</evidence>
<protein>
    <submittedName>
        <fullName evidence="2">Uncharacterized protein</fullName>
    </submittedName>
</protein>